<comment type="similarity">
    <text evidence="1">Belongs to the AB hydrolase superfamily.</text>
</comment>
<dbReference type="InterPro" id="IPR050261">
    <property type="entry name" value="FrsA_esterase"/>
</dbReference>
<feature type="chain" id="PRO_5018291165" evidence="3">
    <location>
        <begin position="28"/>
        <end position="503"/>
    </location>
</feature>
<keyword evidence="2" id="KW-0378">Hydrolase</keyword>
<evidence type="ECO:0000259" key="4">
    <source>
        <dbReference type="SMART" id="SM00939"/>
    </source>
</evidence>
<dbReference type="SMART" id="SM00939">
    <property type="entry name" value="PepX_C"/>
    <property type="match status" value="1"/>
</dbReference>
<dbReference type="SUPFAM" id="SSF53474">
    <property type="entry name" value="alpha/beta-Hydrolases"/>
    <property type="match status" value="1"/>
</dbReference>
<dbReference type="Gene3D" id="2.60.120.260">
    <property type="entry name" value="Galactose-binding domain-like"/>
    <property type="match status" value="1"/>
</dbReference>
<dbReference type="RefSeq" id="WP_123670058.1">
    <property type="nucleotide sequence ID" value="NZ_RJKE01000001.1"/>
</dbReference>
<organism evidence="5 6">
    <name type="scientific">Actinocorallia herbida</name>
    <dbReference type="NCBI Taxonomy" id="58109"/>
    <lineage>
        <taxon>Bacteria</taxon>
        <taxon>Bacillati</taxon>
        <taxon>Actinomycetota</taxon>
        <taxon>Actinomycetes</taxon>
        <taxon>Streptosporangiales</taxon>
        <taxon>Thermomonosporaceae</taxon>
        <taxon>Actinocorallia</taxon>
    </lineage>
</organism>
<dbReference type="InterPro" id="IPR013736">
    <property type="entry name" value="Xaa-Pro_dipept_C"/>
</dbReference>
<dbReference type="AlphaFoldDB" id="A0A3N1DCE8"/>
<dbReference type="PANTHER" id="PTHR22946:SF9">
    <property type="entry name" value="POLYKETIDE TRANSFERASE AF380"/>
    <property type="match status" value="1"/>
</dbReference>
<reference evidence="5 6" key="1">
    <citation type="submission" date="2018-11" db="EMBL/GenBank/DDBJ databases">
        <title>Sequencing the genomes of 1000 actinobacteria strains.</title>
        <authorList>
            <person name="Klenk H.-P."/>
        </authorList>
    </citation>
    <scope>NUCLEOTIDE SEQUENCE [LARGE SCALE GENOMIC DNA]</scope>
    <source>
        <strain evidence="5 6">DSM 44254</strain>
    </source>
</reference>
<gene>
    <name evidence="5" type="ORF">EDD29_8955</name>
</gene>
<protein>
    <submittedName>
        <fullName evidence="5">Putative acyl esterase</fullName>
    </submittedName>
</protein>
<dbReference type="Proteomes" id="UP000272400">
    <property type="component" value="Unassembled WGS sequence"/>
</dbReference>
<dbReference type="EMBL" id="RJKE01000001">
    <property type="protein sequence ID" value="ROO91205.1"/>
    <property type="molecule type" value="Genomic_DNA"/>
</dbReference>
<dbReference type="Pfam" id="PF02129">
    <property type="entry name" value="Peptidase_S15"/>
    <property type="match status" value="1"/>
</dbReference>
<feature type="signal peptide" evidence="3">
    <location>
        <begin position="1"/>
        <end position="27"/>
    </location>
</feature>
<sequence>MRGTTTLAAIVAAMLLSALAAAPPAAADAGYTSAYRTIPGHGGTPLKALVYRPKGEGPFPLIVMPASWSLFHAEYAGAAAKFAEAGYTVVAYTSRGFWDSGGRIEIAGRPDVGDLSKVIDWSLAHTRADRRKIGAAGISYGAGISLLGAAHDPRIRAVSAMSGWASLPDSLYQHETVSEQTAALLLSVGHVTGKPGADYLTVQDGYLEDRFGTAVELASIRGAANYVKRINASKPAIMLANGWQDGIFPPAQYVDFFNRLKVPKRLTFQAGDHGTPEALGALGLPNETWTQTRKWFDRYLRGRKNGIGAAGPVALKPNNGGSWSYFPSWSAQTERTRRYPLPAGRTKIAAGVNTVADSGIVEATGIAAQAGIHWTIKPAEVDRAHALVHRMPAVKARTVVSGAPVLRTTLTPSARKTTIFAYLYDEAPDGRARLVTHVPYSLRGATPGRPRALTLPLQPIRWKLAKGHRLTLVIDTVDPRYRTTAARATTTTLTGGSLTVPFG</sequence>
<evidence type="ECO:0000256" key="1">
    <source>
        <dbReference type="ARBA" id="ARBA00008645"/>
    </source>
</evidence>
<feature type="domain" description="Xaa-Pro dipeptidyl-peptidase C-terminal" evidence="4">
    <location>
        <begin position="293"/>
        <end position="501"/>
    </location>
</feature>
<name>A0A3N1DCE8_9ACTN</name>
<dbReference type="InterPro" id="IPR000383">
    <property type="entry name" value="Xaa-Pro-like_dom"/>
</dbReference>
<dbReference type="GO" id="GO:0052689">
    <property type="term" value="F:carboxylic ester hydrolase activity"/>
    <property type="evidence" value="ECO:0007669"/>
    <property type="project" value="UniProtKB-ARBA"/>
</dbReference>
<comment type="caution">
    <text evidence="5">The sequence shown here is derived from an EMBL/GenBank/DDBJ whole genome shotgun (WGS) entry which is preliminary data.</text>
</comment>
<dbReference type="Gene3D" id="3.40.50.1820">
    <property type="entry name" value="alpha/beta hydrolase"/>
    <property type="match status" value="1"/>
</dbReference>
<evidence type="ECO:0000313" key="6">
    <source>
        <dbReference type="Proteomes" id="UP000272400"/>
    </source>
</evidence>
<dbReference type="InterPro" id="IPR008979">
    <property type="entry name" value="Galactose-bd-like_sf"/>
</dbReference>
<evidence type="ECO:0000313" key="5">
    <source>
        <dbReference type="EMBL" id="ROO91205.1"/>
    </source>
</evidence>
<evidence type="ECO:0000256" key="2">
    <source>
        <dbReference type="ARBA" id="ARBA00022801"/>
    </source>
</evidence>
<dbReference type="GO" id="GO:0008239">
    <property type="term" value="F:dipeptidyl-peptidase activity"/>
    <property type="evidence" value="ECO:0007669"/>
    <property type="project" value="InterPro"/>
</dbReference>
<dbReference type="InterPro" id="IPR029058">
    <property type="entry name" value="AB_hydrolase_fold"/>
</dbReference>
<accession>A0A3N1DCE8</accession>
<dbReference type="SUPFAM" id="SSF49785">
    <property type="entry name" value="Galactose-binding domain-like"/>
    <property type="match status" value="1"/>
</dbReference>
<evidence type="ECO:0000256" key="3">
    <source>
        <dbReference type="SAM" id="SignalP"/>
    </source>
</evidence>
<keyword evidence="3" id="KW-0732">Signal</keyword>
<dbReference type="OrthoDB" id="3276960at2"/>
<dbReference type="PANTHER" id="PTHR22946">
    <property type="entry name" value="DIENELACTONE HYDROLASE DOMAIN-CONTAINING PROTEIN-RELATED"/>
    <property type="match status" value="1"/>
</dbReference>
<proteinExistence type="inferred from homology"/>
<dbReference type="Pfam" id="PF08530">
    <property type="entry name" value="PepX_C"/>
    <property type="match status" value="1"/>
</dbReference>
<keyword evidence="6" id="KW-1185">Reference proteome</keyword>